<dbReference type="Pfam" id="PF19030">
    <property type="entry name" value="TSP1_ADAMTS"/>
    <property type="match status" value="5"/>
</dbReference>
<evidence type="ECO:0000256" key="1">
    <source>
        <dbReference type="ARBA" id="ARBA00004613"/>
    </source>
</evidence>
<keyword evidence="3" id="KW-0732">Signal</keyword>
<organism evidence="5 6">
    <name type="scientific">Octopus sinensis</name>
    <name type="common">East Asian common octopus</name>
    <dbReference type="NCBI Taxonomy" id="2607531"/>
    <lineage>
        <taxon>Eukaryota</taxon>
        <taxon>Metazoa</taxon>
        <taxon>Spiralia</taxon>
        <taxon>Lophotrochozoa</taxon>
        <taxon>Mollusca</taxon>
        <taxon>Cephalopoda</taxon>
        <taxon>Coleoidea</taxon>
        <taxon>Octopodiformes</taxon>
        <taxon>Octopoda</taxon>
        <taxon>Incirrata</taxon>
        <taxon>Octopodidae</taxon>
        <taxon>Octopus</taxon>
    </lineage>
</organism>
<dbReference type="KEGG" id="osn:115230805"/>
<reference evidence="6" key="1">
    <citation type="submission" date="2025-08" db="UniProtKB">
        <authorList>
            <consortium name="RefSeq"/>
        </authorList>
    </citation>
    <scope>IDENTIFICATION</scope>
</reference>
<keyword evidence="2" id="KW-0964">Secreted</keyword>
<dbReference type="GO" id="GO:0006508">
    <property type="term" value="P:proteolysis"/>
    <property type="evidence" value="ECO:0007669"/>
    <property type="project" value="TreeGrafter"/>
</dbReference>
<evidence type="ECO:0000313" key="5">
    <source>
        <dbReference type="Proteomes" id="UP000515154"/>
    </source>
</evidence>
<dbReference type="RefSeq" id="XP_029656792.2">
    <property type="nucleotide sequence ID" value="XM_029800932.2"/>
</dbReference>
<dbReference type="AlphaFoldDB" id="A0A6P7U5L0"/>
<comment type="subcellular location">
    <subcellularLocation>
        <location evidence="1">Secreted</location>
    </subcellularLocation>
</comment>
<dbReference type="GO" id="GO:0031012">
    <property type="term" value="C:extracellular matrix"/>
    <property type="evidence" value="ECO:0007669"/>
    <property type="project" value="TreeGrafter"/>
</dbReference>
<dbReference type="Proteomes" id="UP000515154">
    <property type="component" value="Unplaced"/>
</dbReference>
<evidence type="ECO:0000256" key="3">
    <source>
        <dbReference type="ARBA" id="ARBA00022729"/>
    </source>
</evidence>
<keyword evidence="4" id="KW-0677">Repeat</keyword>
<keyword evidence="5" id="KW-1185">Reference proteome</keyword>
<dbReference type="InterPro" id="IPR050439">
    <property type="entry name" value="ADAMTS_ADAMTS-like"/>
</dbReference>
<gene>
    <name evidence="6" type="primary">LOC115230805</name>
</gene>
<dbReference type="SMART" id="SM00209">
    <property type="entry name" value="TSP1"/>
    <property type="match status" value="5"/>
</dbReference>
<evidence type="ECO:0000256" key="2">
    <source>
        <dbReference type="ARBA" id="ARBA00022525"/>
    </source>
</evidence>
<dbReference type="InterPro" id="IPR000884">
    <property type="entry name" value="TSP1_rpt"/>
</dbReference>
<name>A0A6P7U5L0_9MOLL</name>
<dbReference type="GO" id="GO:0030198">
    <property type="term" value="P:extracellular matrix organization"/>
    <property type="evidence" value="ECO:0007669"/>
    <property type="project" value="TreeGrafter"/>
</dbReference>
<proteinExistence type="predicted"/>
<dbReference type="InterPro" id="IPR036383">
    <property type="entry name" value="TSP1_rpt_sf"/>
</dbReference>
<evidence type="ECO:0000313" key="6">
    <source>
        <dbReference type="RefSeq" id="XP_029656792.2"/>
    </source>
</evidence>
<dbReference type="SUPFAM" id="SSF82895">
    <property type="entry name" value="TSP-1 type 1 repeat"/>
    <property type="match status" value="5"/>
</dbReference>
<dbReference type="PANTHER" id="PTHR13723:SF281">
    <property type="entry name" value="PAPILIN"/>
    <property type="match status" value="1"/>
</dbReference>
<dbReference type="PROSITE" id="PS50092">
    <property type="entry name" value="TSP1"/>
    <property type="match status" value="4"/>
</dbReference>
<evidence type="ECO:0000256" key="4">
    <source>
        <dbReference type="ARBA" id="ARBA00022737"/>
    </source>
</evidence>
<accession>A0A6P7U5L0</accession>
<dbReference type="GO" id="GO:0005576">
    <property type="term" value="C:extracellular region"/>
    <property type="evidence" value="ECO:0007669"/>
    <property type="project" value="UniProtKB-SubCell"/>
</dbReference>
<dbReference type="Gene3D" id="2.20.100.10">
    <property type="entry name" value="Thrombospondin type-1 (TSP1) repeat"/>
    <property type="match status" value="5"/>
</dbReference>
<sequence length="359" mass="40662">MASNEMAEWLKRCTLLLHKKTEHFSVSIADNSSVDHNNVDADGHLSIYSWRANIISPCSLTCDTGIQLTFFSCFNIRLEKVEDKFCDGQAQPDPSYHECTRKECPARWVVGLWSECSRSCDVGEQVRSVRCWRMLAPGFDSSVHVYLCNTAVRPASSRKCNNQPCGPQWEMSTWSTCSSLCGYGIQRRHVRCNSGNEIHCNRSTKPTTHQSCFHPPCVHSWKVKKWSKCNGPCGRGVQHRDVICVDRNGIRSDIRSCDKNTKPQTVQGCGFAPYCPSMWVPQAYDTCSASCGQGIVTRKVVCGRVVRNSFQLQSDAHCRHKPRPTSTTTCTAKPCLSSWYVTEWSKVSLMRFDQRQKFF</sequence>
<dbReference type="GO" id="GO:0004222">
    <property type="term" value="F:metalloendopeptidase activity"/>
    <property type="evidence" value="ECO:0007669"/>
    <property type="project" value="TreeGrafter"/>
</dbReference>
<protein>
    <submittedName>
        <fullName evidence="6">ADAMTS-like protein 2</fullName>
    </submittedName>
</protein>
<dbReference type="PANTHER" id="PTHR13723">
    <property type="entry name" value="ADAMTS A DISINTEGRIN AND METALLOPROTEASE WITH THROMBOSPONDIN MOTIFS PROTEASE"/>
    <property type="match status" value="1"/>
</dbReference>
<dbReference type="FunFam" id="2.20.100.10:FF:000005">
    <property type="entry name" value="ADAM metallopeptidase with thrombospondin type 1 motif 9"/>
    <property type="match status" value="1"/>
</dbReference>